<evidence type="ECO:0000256" key="11">
    <source>
        <dbReference type="ARBA" id="ARBA00023303"/>
    </source>
</evidence>
<protein>
    <submittedName>
        <fullName evidence="16">Ionotropic receptor 25a</fullName>
    </submittedName>
</protein>
<feature type="domain" description="Ionotropic glutamate receptor L-glutamate and glycine-binding" evidence="15">
    <location>
        <begin position="298"/>
        <end position="355"/>
    </location>
</feature>
<dbReference type="Gene3D" id="3.40.190.10">
    <property type="entry name" value="Periplasmic binding protein-like II"/>
    <property type="match status" value="1"/>
</dbReference>
<evidence type="ECO:0000256" key="13">
    <source>
        <dbReference type="SAM" id="Phobius"/>
    </source>
</evidence>
<dbReference type="FunFam" id="1.10.287.70:FF:000143">
    <property type="entry name" value="Probable glutamate receptor"/>
    <property type="match status" value="1"/>
</dbReference>
<feature type="domain" description="Ionotropic glutamate receptor C-terminal" evidence="14">
    <location>
        <begin position="288"/>
        <end position="676"/>
    </location>
</feature>
<keyword evidence="11" id="KW-0407">Ion channel</keyword>
<dbReference type="PANTHER" id="PTHR18966">
    <property type="entry name" value="IONOTROPIC GLUTAMATE RECEPTOR"/>
    <property type="match status" value="1"/>
</dbReference>
<keyword evidence="17" id="KW-1185">Reference proteome</keyword>
<comment type="caution">
    <text evidence="16">The sequence shown here is derived from an EMBL/GenBank/DDBJ whole genome shotgun (WGS) entry which is preliminary data.</text>
</comment>
<evidence type="ECO:0000313" key="17">
    <source>
        <dbReference type="Proteomes" id="UP000311919"/>
    </source>
</evidence>
<dbReference type="AlphaFoldDB" id="A0A4Z2CLR0"/>
<evidence type="ECO:0000259" key="14">
    <source>
        <dbReference type="SMART" id="SM00079"/>
    </source>
</evidence>
<dbReference type="Proteomes" id="UP000311919">
    <property type="component" value="Unassembled WGS sequence"/>
</dbReference>
<evidence type="ECO:0000313" key="16">
    <source>
        <dbReference type="EMBL" id="TNN05146.1"/>
    </source>
</evidence>
<evidence type="ECO:0000256" key="9">
    <source>
        <dbReference type="ARBA" id="ARBA00023180"/>
    </source>
</evidence>
<keyword evidence="3 13" id="KW-0812">Transmembrane</keyword>
<dbReference type="Pfam" id="PF10613">
    <property type="entry name" value="Lig_chan-Glu_bd"/>
    <property type="match status" value="1"/>
</dbReference>
<dbReference type="STRING" id="6182.A0A4Z2CLR0"/>
<evidence type="ECO:0000256" key="12">
    <source>
        <dbReference type="SAM" id="MobiDB-lite"/>
    </source>
</evidence>
<dbReference type="GO" id="GO:0015276">
    <property type="term" value="F:ligand-gated monoatomic ion channel activity"/>
    <property type="evidence" value="ECO:0007669"/>
    <property type="project" value="InterPro"/>
</dbReference>
<dbReference type="SUPFAM" id="SSF53850">
    <property type="entry name" value="Periplasmic binding protein-like II"/>
    <property type="match status" value="1"/>
</dbReference>
<keyword evidence="9" id="KW-0325">Glycoprotein</keyword>
<evidence type="ECO:0000259" key="15">
    <source>
        <dbReference type="SMART" id="SM00918"/>
    </source>
</evidence>
<dbReference type="EMBL" id="SKCS01000586">
    <property type="protein sequence ID" value="TNN05146.1"/>
    <property type="molecule type" value="Genomic_DNA"/>
</dbReference>
<dbReference type="GO" id="GO:0043226">
    <property type="term" value="C:organelle"/>
    <property type="evidence" value="ECO:0007669"/>
    <property type="project" value="UniProtKB-ARBA"/>
</dbReference>
<dbReference type="OrthoDB" id="5984008at2759"/>
<feature type="transmembrane region" description="Helical" evidence="13">
    <location>
        <begin position="698"/>
        <end position="724"/>
    </location>
</feature>
<keyword evidence="8 16" id="KW-0675">Receptor</keyword>
<evidence type="ECO:0000256" key="1">
    <source>
        <dbReference type="ARBA" id="ARBA00004141"/>
    </source>
</evidence>
<dbReference type="InterPro" id="IPR015683">
    <property type="entry name" value="Ionotropic_Glu_rcpt"/>
</dbReference>
<dbReference type="Pfam" id="PF00060">
    <property type="entry name" value="Lig_chan"/>
    <property type="match status" value="1"/>
</dbReference>
<keyword evidence="6" id="KW-0406">Ion transport</keyword>
<sequence length="791" mass="90708">MLSGPFRTEAIVRRVDAADSQITFSDYSDYPSVKRFYLTLPSHVNETQLSKTLEEMKSVVMNTLWLLLVDSPTAFTILKIAAQFQRNDVQNWLIYEEQVNCSFLCENSLVSGKGNCLTDQGINRLYCLKTSAVGTDHKELELIQNHYGSVWNDKNFKQLNALNAYETVKSGLLALDFLIFHNQWSESLKSPNLVSKICDSPKSTIDSTTRLYRYLEAITKLPKRNGTFGLIDFNKTVINQNVIFQLQQCFGESNTSKAMCYDVNSTFTYPQNILRHNQSTSESNMFQKIHVSVIHDPPYAIRLGQYKWTGFCVQVFEEIARRLNFEYEFVEQIDGDYGTKLKNGYWTGMIGQVSRKNTDVGLGPLVQDAEKSLIVDFTVPYYESVGITMVSKINEELKLGALFFFDVFTWDVWVTSVVVVFVIGFLLAFIDKYSPYSYQNQPNKGDDESMGTVFTLKESLWYVLGSCTQQGEYMDPRSPSTRILVAGLWLLVLILIAMFSANLAAKLTVSGLQGEIDTFKKLIEQKEVKYTVRNNSSEMRFFEKLKLAEESIFEIWKQKVVYDNEFTSDYTVWQYPVTEKYGLIYSRMREWGFANNHEEIMQFIRDGWVIFMETPKADYYIANECKLKRFDSRIGSWYYSMILLPRSQLTSAFNEIISSLEADYTLDTLRAKWWASNTSHCDTLSIDEGYDFEEVGGMFTLLVCGLVIGGVLLISEIVIFHILLKRQQTKVLNESSRLPQEAPISSAPETIQEEEESTNNLSTRNPIVSTSITITTTDYSDPDHELKIINE</sequence>
<accession>A0A4Z2CLR0</accession>
<feature type="transmembrane region" description="Helical" evidence="13">
    <location>
        <begin position="412"/>
        <end position="430"/>
    </location>
</feature>
<evidence type="ECO:0000256" key="2">
    <source>
        <dbReference type="ARBA" id="ARBA00022448"/>
    </source>
</evidence>
<feature type="transmembrane region" description="Helical" evidence="13">
    <location>
        <begin position="483"/>
        <end position="505"/>
    </location>
</feature>
<dbReference type="InterPro" id="IPR019594">
    <property type="entry name" value="Glu/Gly-bd"/>
</dbReference>
<evidence type="ECO:0000256" key="10">
    <source>
        <dbReference type="ARBA" id="ARBA00023286"/>
    </source>
</evidence>
<dbReference type="GO" id="GO:0005886">
    <property type="term" value="C:plasma membrane"/>
    <property type="evidence" value="ECO:0007669"/>
    <property type="project" value="UniProtKB-ARBA"/>
</dbReference>
<evidence type="ECO:0000256" key="4">
    <source>
        <dbReference type="ARBA" id="ARBA00022989"/>
    </source>
</evidence>
<evidence type="ECO:0000256" key="3">
    <source>
        <dbReference type="ARBA" id="ARBA00022692"/>
    </source>
</evidence>
<dbReference type="FunFam" id="3.40.190.10:FF:000078">
    <property type="entry name" value="glutamate receptor ionotropic, NMDA 3B"/>
    <property type="match status" value="1"/>
</dbReference>
<dbReference type="InterPro" id="IPR001320">
    <property type="entry name" value="Iontro_rcpt_C"/>
</dbReference>
<comment type="subcellular location">
    <subcellularLocation>
        <location evidence="1">Membrane</location>
        <topology evidence="1">Multi-pass membrane protein</topology>
    </subcellularLocation>
</comment>
<feature type="region of interest" description="Disordered" evidence="12">
    <location>
        <begin position="735"/>
        <end position="765"/>
    </location>
</feature>
<keyword evidence="2" id="KW-0813">Transport</keyword>
<name>A0A4Z2CLR0_SCHJA</name>
<gene>
    <name evidence="16" type="ORF">EWB00_009623</name>
</gene>
<reference evidence="16 17" key="1">
    <citation type="submission" date="2019-03" db="EMBL/GenBank/DDBJ databases">
        <title>An improved genome assembly of the fluke Schistosoma japonicum.</title>
        <authorList>
            <person name="Hu W."/>
            <person name="Luo F."/>
            <person name="Yin M."/>
            <person name="Mo X."/>
            <person name="Sun C."/>
            <person name="Wu Q."/>
            <person name="Zhu B."/>
            <person name="Xiang M."/>
            <person name="Wang J."/>
            <person name="Wang Y."/>
            <person name="Zhang T."/>
            <person name="Xu B."/>
            <person name="Zheng H."/>
            <person name="Feng Z."/>
        </authorList>
    </citation>
    <scope>NUCLEOTIDE SEQUENCE [LARGE SCALE GENOMIC DNA]</scope>
    <source>
        <strain evidence="16">HuSjv2</strain>
        <tissue evidence="16">Worms</tissue>
    </source>
</reference>
<organism evidence="16 17">
    <name type="scientific">Schistosoma japonicum</name>
    <name type="common">Blood fluke</name>
    <dbReference type="NCBI Taxonomy" id="6182"/>
    <lineage>
        <taxon>Eukaryota</taxon>
        <taxon>Metazoa</taxon>
        <taxon>Spiralia</taxon>
        <taxon>Lophotrochozoa</taxon>
        <taxon>Platyhelminthes</taxon>
        <taxon>Trematoda</taxon>
        <taxon>Digenea</taxon>
        <taxon>Strigeidida</taxon>
        <taxon>Schistosomatoidea</taxon>
        <taxon>Schistosomatidae</taxon>
        <taxon>Schistosoma</taxon>
    </lineage>
</organism>
<dbReference type="SMART" id="SM00079">
    <property type="entry name" value="PBPe"/>
    <property type="match status" value="1"/>
</dbReference>
<keyword evidence="4 13" id="KW-1133">Transmembrane helix</keyword>
<evidence type="ECO:0000256" key="5">
    <source>
        <dbReference type="ARBA" id="ARBA00023054"/>
    </source>
</evidence>
<dbReference type="SMART" id="SM00918">
    <property type="entry name" value="Lig_chan-Glu_bd"/>
    <property type="match status" value="1"/>
</dbReference>
<proteinExistence type="predicted"/>
<evidence type="ECO:0000256" key="6">
    <source>
        <dbReference type="ARBA" id="ARBA00023065"/>
    </source>
</evidence>
<keyword evidence="10" id="KW-1071">Ligand-gated ion channel</keyword>
<dbReference type="Gene3D" id="1.10.287.70">
    <property type="match status" value="1"/>
</dbReference>
<keyword evidence="7 13" id="KW-0472">Membrane</keyword>
<keyword evidence="5" id="KW-0175">Coiled coil</keyword>
<evidence type="ECO:0000256" key="7">
    <source>
        <dbReference type="ARBA" id="ARBA00023136"/>
    </source>
</evidence>
<evidence type="ECO:0000256" key="8">
    <source>
        <dbReference type="ARBA" id="ARBA00023170"/>
    </source>
</evidence>